<evidence type="ECO:0008006" key="3">
    <source>
        <dbReference type="Google" id="ProtNLM"/>
    </source>
</evidence>
<dbReference type="EMBL" id="FP929054">
    <property type="protein sequence ID" value="CBL24106.1"/>
    <property type="molecule type" value="Genomic_DNA"/>
</dbReference>
<dbReference type="KEGG" id="rob:CK5_28480"/>
<evidence type="ECO:0000313" key="2">
    <source>
        <dbReference type="Proteomes" id="UP000008955"/>
    </source>
</evidence>
<reference evidence="1 2" key="2">
    <citation type="submission" date="2010-03" db="EMBL/GenBank/DDBJ databases">
        <authorList>
            <person name="Pajon A."/>
        </authorList>
    </citation>
    <scope>NUCLEOTIDE SEQUENCE [LARGE SCALE GENOMIC DNA]</scope>
    <source>
        <strain evidence="1 2">A2-162</strain>
    </source>
</reference>
<keyword evidence="2" id="KW-1185">Reference proteome</keyword>
<dbReference type="AlphaFoldDB" id="D4LTJ8"/>
<proteinExistence type="predicted"/>
<reference evidence="1 2" key="1">
    <citation type="submission" date="2010-03" db="EMBL/GenBank/DDBJ databases">
        <title>The genome sequence of Ruminococcus obeum A2-162.</title>
        <authorList>
            <consortium name="metaHIT consortium -- http://www.metahit.eu/"/>
            <person name="Pajon A."/>
            <person name="Turner K."/>
            <person name="Parkhill J."/>
            <person name="Duncan S."/>
            <person name="Flint H."/>
        </authorList>
    </citation>
    <scope>NUCLEOTIDE SEQUENCE [LARGE SCALE GENOMIC DNA]</scope>
    <source>
        <strain evidence="1 2">A2-162</strain>
    </source>
</reference>
<dbReference type="PATRIC" id="fig|657314.3.peg.2719"/>
<dbReference type="NCBIfam" id="NF038110">
    <property type="entry name" value="Lys_methyl_FliB"/>
    <property type="match status" value="1"/>
</dbReference>
<dbReference type="Proteomes" id="UP000008955">
    <property type="component" value="Chromosome"/>
</dbReference>
<organism evidence="1 2">
    <name type="scientific">Blautia obeum A2-162</name>
    <dbReference type="NCBI Taxonomy" id="657314"/>
    <lineage>
        <taxon>Bacteria</taxon>
        <taxon>Bacillati</taxon>
        <taxon>Bacillota</taxon>
        <taxon>Clostridia</taxon>
        <taxon>Lachnospirales</taxon>
        <taxon>Lachnospiraceae</taxon>
        <taxon>Blautia</taxon>
    </lineage>
</organism>
<dbReference type="RefSeq" id="WP_015542867.1">
    <property type="nucleotide sequence ID" value="NC_021022.1"/>
</dbReference>
<name>D4LTJ8_9FIRM</name>
<accession>D4LTJ8</accession>
<sequence length="433" mass="51485">MIELFYRRNNVIEKYDYIFAELYFMRKDYPMQITRPDFYKEFSCIAGSCPDTCCAGWQIMIDKKSLKKYQKLKGPFRNRLHNDIDWSEQAFRQYDHRCAFLNEENLCDIYSEAGANMLCDTCRKYPRHIEEFEGLREYSLSLSCPEAARIFLSHKNKISFVTREVPSKEETYEEFDYFLFTALMDTRDYLFSIIQDRSVPVKLRCQKLLVCAHDFQLALDKNELFQWEDIRARHERSGFTAEFQAKVRSWTAGKGVTTNKDTDIMASDSNFRNCNSASLELRKQIWQTVIPQMEVLRPGWHEYLEETLVPLYDDDFAEEPDIYKSFITAYPDWEIQEEQLLLYWIYTYFCGAVYDGRIFAKVKMAIVCTFMIHDLAVGTYLKNGGSFSFDEMVSICYRFSRELEHSDLNLNKFEELMDEENVFRFNNFISKTT</sequence>
<gene>
    <name evidence="1" type="ORF">CK5_28480</name>
</gene>
<dbReference type="HOGENOM" id="CLU_051643_0_0_9"/>
<protein>
    <recommendedName>
        <fullName evidence="3">FliB family protein</fullName>
    </recommendedName>
</protein>
<evidence type="ECO:0000313" key="1">
    <source>
        <dbReference type="EMBL" id="CBL24106.1"/>
    </source>
</evidence>